<dbReference type="InterPro" id="IPR041492">
    <property type="entry name" value="HAD_2"/>
</dbReference>
<dbReference type="NCBIfam" id="TIGR01509">
    <property type="entry name" value="HAD-SF-IA-v3"/>
    <property type="match status" value="1"/>
</dbReference>
<dbReference type="SUPFAM" id="SSF56784">
    <property type="entry name" value="HAD-like"/>
    <property type="match status" value="1"/>
</dbReference>
<dbReference type="Pfam" id="PF13419">
    <property type="entry name" value="HAD_2"/>
    <property type="match status" value="1"/>
</dbReference>
<dbReference type="InterPro" id="IPR036412">
    <property type="entry name" value="HAD-like_sf"/>
</dbReference>
<dbReference type="Gene3D" id="3.40.50.1000">
    <property type="entry name" value="HAD superfamily/HAD-like"/>
    <property type="match status" value="1"/>
</dbReference>
<dbReference type="EMBL" id="MGAI01000035">
    <property type="protein sequence ID" value="OGK43945.1"/>
    <property type="molecule type" value="Genomic_DNA"/>
</dbReference>
<organism evidence="1 2">
    <name type="scientific">Candidatus Roizmanbacteria bacterium RIFCSPLOWO2_01_FULL_37_16</name>
    <dbReference type="NCBI Taxonomy" id="1802058"/>
    <lineage>
        <taxon>Bacteria</taxon>
        <taxon>Candidatus Roizmaniibacteriota</taxon>
    </lineage>
</organism>
<sequence>MYKAILFDLGGVLFTNGTTKFIESVSSRYSLPKQQVKEVIDGRIGTLYRETKISRNEFWESVKRNLNLKETADQLEKEWIDAYELISETKQIIQHLSRQYSLYYLSDNVKERVNSLNAKFNFIQLFKGGIFSHEVGVRKPNPLIYEYAIKKAGCNSNEIIFIDYKPSALLPADKMGITTIFFQSSQQLKESLVKLGVY</sequence>
<dbReference type="PANTHER" id="PTHR43611:SF3">
    <property type="entry name" value="FLAVIN MONONUCLEOTIDE HYDROLASE 1, CHLOROPLATIC"/>
    <property type="match status" value="1"/>
</dbReference>
<accession>A0A1F7IKR7</accession>
<reference evidence="1 2" key="1">
    <citation type="journal article" date="2016" name="Nat. Commun.">
        <title>Thousands of microbial genomes shed light on interconnected biogeochemical processes in an aquifer system.</title>
        <authorList>
            <person name="Anantharaman K."/>
            <person name="Brown C.T."/>
            <person name="Hug L.A."/>
            <person name="Sharon I."/>
            <person name="Castelle C.J."/>
            <person name="Probst A.J."/>
            <person name="Thomas B.C."/>
            <person name="Singh A."/>
            <person name="Wilkins M.J."/>
            <person name="Karaoz U."/>
            <person name="Brodie E.L."/>
            <person name="Williams K.H."/>
            <person name="Hubbard S.S."/>
            <person name="Banfield J.F."/>
        </authorList>
    </citation>
    <scope>NUCLEOTIDE SEQUENCE [LARGE SCALE GENOMIC DNA]</scope>
</reference>
<dbReference type="AlphaFoldDB" id="A0A1F7IKR7"/>
<dbReference type="InterPro" id="IPR023214">
    <property type="entry name" value="HAD_sf"/>
</dbReference>
<dbReference type="InterPro" id="IPR023198">
    <property type="entry name" value="PGP-like_dom2"/>
</dbReference>
<protein>
    <recommendedName>
        <fullName evidence="3">HAD family hydrolase</fullName>
    </recommendedName>
</protein>
<evidence type="ECO:0000313" key="1">
    <source>
        <dbReference type="EMBL" id="OGK43945.1"/>
    </source>
</evidence>
<dbReference type="PRINTS" id="PR00413">
    <property type="entry name" value="HADHALOGNASE"/>
</dbReference>
<gene>
    <name evidence="1" type="ORF">A3B40_04025</name>
</gene>
<dbReference type="Proteomes" id="UP000178040">
    <property type="component" value="Unassembled WGS sequence"/>
</dbReference>
<dbReference type="PANTHER" id="PTHR43611">
    <property type="entry name" value="ALPHA-D-GLUCOSE 1-PHOSPHATE PHOSPHATASE"/>
    <property type="match status" value="1"/>
</dbReference>
<name>A0A1F7IKR7_9BACT</name>
<dbReference type="InterPro" id="IPR006439">
    <property type="entry name" value="HAD-SF_hydro_IA"/>
</dbReference>
<dbReference type="SFLD" id="SFLDS00003">
    <property type="entry name" value="Haloacid_Dehalogenase"/>
    <property type="match status" value="1"/>
</dbReference>
<dbReference type="SFLD" id="SFLDG01129">
    <property type="entry name" value="C1.5:_HAD__Beta-PGM__Phosphata"/>
    <property type="match status" value="1"/>
</dbReference>
<evidence type="ECO:0000313" key="2">
    <source>
        <dbReference type="Proteomes" id="UP000178040"/>
    </source>
</evidence>
<evidence type="ECO:0008006" key="3">
    <source>
        <dbReference type="Google" id="ProtNLM"/>
    </source>
</evidence>
<comment type="caution">
    <text evidence="1">The sequence shown here is derived from an EMBL/GenBank/DDBJ whole genome shotgun (WGS) entry which is preliminary data.</text>
</comment>
<dbReference type="Gene3D" id="1.10.150.240">
    <property type="entry name" value="Putative phosphatase, domain 2"/>
    <property type="match status" value="1"/>
</dbReference>
<proteinExistence type="predicted"/>